<protein>
    <submittedName>
        <fullName evidence="3">Predicted lipid carrier protein YhbT, contains SCP2 domain</fullName>
    </submittedName>
</protein>
<evidence type="ECO:0000256" key="1">
    <source>
        <dbReference type="SAM" id="MobiDB-lite"/>
    </source>
</evidence>
<evidence type="ECO:0000313" key="3">
    <source>
        <dbReference type="EMBL" id="SMF21683.1"/>
    </source>
</evidence>
<feature type="region of interest" description="Disordered" evidence="1">
    <location>
        <begin position="1"/>
        <end position="23"/>
    </location>
</feature>
<evidence type="ECO:0000313" key="4">
    <source>
        <dbReference type="Proteomes" id="UP000192917"/>
    </source>
</evidence>
<feature type="domain" description="SCP2" evidence="2">
    <location>
        <begin position="103"/>
        <end position="151"/>
    </location>
</feature>
<gene>
    <name evidence="3" type="ORF">SAMN05428998_107121</name>
</gene>
<name>A0A1Y6BU99_9PROT</name>
<dbReference type="EMBL" id="FWZX01000007">
    <property type="protein sequence ID" value="SMF21683.1"/>
    <property type="molecule type" value="Genomic_DNA"/>
</dbReference>
<organism evidence="3 4">
    <name type="scientific">Tistlia consotensis USBA 355</name>
    <dbReference type="NCBI Taxonomy" id="560819"/>
    <lineage>
        <taxon>Bacteria</taxon>
        <taxon>Pseudomonadati</taxon>
        <taxon>Pseudomonadota</taxon>
        <taxon>Alphaproteobacteria</taxon>
        <taxon>Rhodospirillales</taxon>
        <taxon>Rhodovibrionaceae</taxon>
        <taxon>Tistlia</taxon>
    </lineage>
</organism>
<dbReference type="SUPFAM" id="SSF55718">
    <property type="entry name" value="SCP-like"/>
    <property type="match status" value="1"/>
</dbReference>
<dbReference type="Proteomes" id="UP000192917">
    <property type="component" value="Unassembled WGS sequence"/>
</dbReference>
<keyword evidence="4" id="KW-1185">Reference proteome</keyword>
<accession>A0A1Y6BU99</accession>
<dbReference type="STRING" id="560819.SAMN05428998_107121"/>
<sequence length="199" mass="21196">MFRSDREGRRAAGAGDGKPGIPTVPPRAAELLALLPRPALRWALQRLVAGVGRRHPDLFERLGEHASATFLIDPTDLPVAVRLWPRPEGPQVEIVGRPVLRSAWHARIAGPLAALLGMIHGRLDGDALFFSRDLAIEGDTEAVLALRNALDDAELDLPDEAAACLGPLSPLVARPAGLVVPLAERMTGVALSRAGRPPL</sequence>
<dbReference type="Pfam" id="PF02036">
    <property type="entry name" value="SCP2"/>
    <property type="match status" value="1"/>
</dbReference>
<dbReference type="InterPro" id="IPR036527">
    <property type="entry name" value="SCP2_sterol-bd_dom_sf"/>
</dbReference>
<dbReference type="InterPro" id="IPR003033">
    <property type="entry name" value="SCP2_sterol-bd_dom"/>
</dbReference>
<evidence type="ECO:0000259" key="2">
    <source>
        <dbReference type="Pfam" id="PF02036"/>
    </source>
</evidence>
<dbReference type="AlphaFoldDB" id="A0A1Y6BU99"/>
<proteinExistence type="predicted"/>
<reference evidence="3 4" key="1">
    <citation type="submission" date="2017-04" db="EMBL/GenBank/DDBJ databases">
        <authorList>
            <person name="Afonso C.L."/>
            <person name="Miller P.J."/>
            <person name="Scott M.A."/>
            <person name="Spackman E."/>
            <person name="Goraichik I."/>
            <person name="Dimitrov K.M."/>
            <person name="Suarez D.L."/>
            <person name="Swayne D.E."/>
        </authorList>
    </citation>
    <scope>NUCLEOTIDE SEQUENCE [LARGE SCALE GENOMIC DNA]</scope>
    <source>
        <strain evidence="3 4">USBA 355</strain>
    </source>
</reference>
<feature type="compositionally biased region" description="Basic and acidic residues" evidence="1">
    <location>
        <begin position="1"/>
        <end position="10"/>
    </location>
</feature>